<evidence type="ECO:0000313" key="8">
    <source>
        <dbReference type="Proteomes" id="UP000238916"/>
    </source>
</evidence>
<evidence type="ECO:0000313" key="7">
    <source>
        <dbReference type="EMBL" id="SPF54366.1"/>
    </source>
</evidence>
<protein>
    <submittedName>
        <fullName evidence="7">Putative Vesicle-fusing ATPase</fullName>
        <ecNumber evidence="7">3.6.4.6</ecNumber>
    </submittedName>
</protein>
<dbReference type="InterPro" id="IPR003959">
    <property type="entry name" value="ATPase_AAA_core"/>
</dbReference>
<dbReference type="GO" id="GO:0016887">
    <property type="term" value="F:ATP hydrolysis activity"/>
    <property type="evidence" value="ECO:0007669"/>
    <property type="project" value="InterPro"/>
</dbReference>
<accession>A0A2U3LRA0</accession>
<keyword evidence="3" id="KW-0175">Coiled coil</keyword>
<feature type="domain" description="AAA+ ATPase" evidence="6">
    <location>
        <begin position="148"/>
        <end position="285"/>
    </location>
</feature>
<feature type="domain" description="AAA+ ATPase" evidence="6">
    <location>
        <begin position="418"/>
        <end position="555"/>
    </location>
</feature>
<name>A0A2U3LRA0_9FIRM</name>
<keyword evidence="2 4" id="KW-0067">ATP-binding</keyword>
<gene>
    <name evidence="7" type="ORF">SBF1_750007</name>
</gene>
<evidence type="ECO:0000256" key="1">
    <source>
        <dbReference type="ARBA" id="ARBA00022741"/>
    </source>
</evidence>
<dbReference type="Gene3D" id="1.10.8.60">
    <property type="match status" value="2"/>
</dbReference>
<evidence type="ECO:0000259" key="6">
    <source>
        <dbReference type="SMART" id="SM00382"/>
    </source>
</evidence>
<keyword evidence="1 4" id="KW-0547">Nucleotide-binding</keyword>
<dbReference type="SMART" id="SM00382">
    <property type="entry name" value="AAA"/>
    <property type="match status" value="2"/>
</dbReference>
<dbReference type="AlphaFoldDB" id="A0A2U3LRA0"/>
<organism evidence="7 8">
    <name type="scientific">Candidatus Desulfosporosinus infrequens</name>
    <dbReference type="NCBI Taxonomy" id="2043169"/>
    <lineage>
        <taxon>Bacteria</taxon>
        <taxon>Bacillati</taxon>
        <taxon>Bacillota</taxon>
        <taxon>Clostridia</taxon>
        <taxon>Eubacteriales</taxon>
        <taxon>Desulfitobacteriaceae</taxon>
        <taxon>Desulfosporosinus</taxon>
    </lineage>
</organism>
<dbReference type="PROSITE" id="PS00674">
    <property type="entry name" value="AAA"/>
    <property type="match status" value="2"/>
</dbReference>
<dbReference type="Pfam" id="PF00004">
    <property type="entry name" value="AAA"/>
    <property type="match status" value="2"/>
</dbReference>
<evidence type="ECO:0000256" key="4">
    <source>
        <dbReference type="RuleBase" id="RU003651"/>
    </source>
</evidence>
<keyword evidence="5" id="KW-1133">Transmembrane helix</keyword>
<dbReference type="Proteomes" id="UP000238916">
    <property type="component" value="Unassembled WGS sequence"/>
</dbReference>
<dbReference type="Gene3D" id="3.40.50.300">
    <property type="entry name" value="P-loop containing nucleotide triphosphate hydrolases"/>
    <property type="match status" value="2"/>
</dbReference>
<dbReference type="FunFam" id="3.40.50.300:FF:001025">
    <property type="entry name" value="ATPase family, AAA domain-containing 2B"/>
    <property type="match status" value="2"/>
</dbReference>
<dbReference type="GO" id="GO:0005524">
    <property type="term" value="F:ATP binding"/>
    <property type="evidence" value="ECO:0007669"/>
    <property type="project" value="UniProtKB-KW"/>
</dbReference>
<evidence type="ECO:0000256" key="2">
    <source>
        <dbReference type="ARBA" id="ARBA00022840"/>
    </source>
</evidence>
<feature type="transmembrane region" description="Helical" evidence="5">
    <location>
        <begin position="12"/>
        <end position="31"/>
    </location>
</feature>
<dbReference type="PANTHER" id="PTHR23077">
    <property type="entry name" value="AAA-FAMILY ATPASE"/>
    <property type="match status" value="1"/>
</dbReference>
<dbReference type="EMBL" id="OMOF01000723">
    <property type="protein sequence ID" value="SPF54366.1"/>
    <property type="molecule type" value="Genomic_DNA"/>
</dbReference>
<keyword evidence="7" id="KW-0378">Hydrolase</keyword>
<sequence>MFQLASLLGGLLGYLLGIGFIAWIIHSIWLASRPQQRSVPKQTTIDTWPPQWSQQAQQQQSPATGTFFGNVPSDPALWRPVGQPTAQTQAAAAEDKGADISQFRVEVEADPDAFEKVVGMEKAKTELRDALELPFLNPSKIKQFGLKPTSGLILYGPPGTGKTHLARAAAEYFGAEFFVVNASAVSGPQVGSTEATIRGIFKAAKAQTPSIIFFDEIDVIGARRDGQGLNRPSDLALNTLLTELDGFEKREGVFVIAATNRLDTIDEALLRPGRLELKIEISAPNYQERIELLKFFAKNKPLDPALNWGDISKKTNGLTGAFLGSVVNGAAKIAMKRSIESRKEDVITLQDMFSVMREGNIQTDQELKEVENFRVHVEHDPDAFEKVVGMEKAKTELRDALELPFLNPSKIKQFGLKPTSGLILYGPPGTGKTHLARAAAAFFGAEFFVVNASSVSSSLVGSTEATIRGIFKAAKAQTPSIIFFDEIDVIGARRDGQGLNRPSDLALNTLLTELDGFEDREGVFVVAATNRLDILDEALVRPGRFELKIEIKAPNEEERIELLKFFGKEKPLDPALNLRELAKITEGMTGAYLEGLTNAAAKRTMKREIRTNKDENITYDDFISVLPEIKNNQN</sequence>
<dbReference type="InterPro" id="IPR050168">
    <property type="entry name" value="AAA_ATPase_domain"/>
</dbReference>
<dbReference type="InterPro" id="IPR027417">
    <property type="entry name" value="P-loop_NTPase"/>
</dbReference>
<proteinExistence type="inferred from homology"/>
<dbReference type="SUPFAM" id="SSF52540">
    <property type="entry name" value="P-loop containing nucleoside triphosphate hydrolases"/>
    <property type="match status" value="2"/>
</dbReference>
<reference evidence="8" key="1">
    <citation type="submission" date="2018-02" db="EMBL/GenBank/DDBJ databases">
        <authorList>
            <person name="Hausmann B."/>
        </authorList>
    </citation>
    <scope>NUCLEOTIDE SEQUENCE [LARGE SCALE GENOMIC DNA]</scope>
    <source>
        <strain evidence="8">Peat soil MAG SbF1</strain>
    </source>
</reference>
<comment type="similarity">
    <text evidence="4">Belongs to the AAA ATPase family.</text>
</comment>
<dbReference type="InterPro" id="IPR041569">
    <property type="entry name" value="AAA_lid_3"/>
</dbReference>
<dbReference type="InterPro" id="IPR003960">
    <property type="entry name" value="ATPase_AAA_CS"/>
</dbReference>
<dbReference type="OrthoDB" id="9809379at2"/>
<dbReference type="InterPro" id="IPR003593">
    <property type="entry name" value="AAA+_ATPase"/>
</dbReference>
<evidence type="ECO:0000256" key="3">
    <source>
        <dbReference type="ARBA" id="ARBA00023054"/>
    </source>
</evidence>
<dbReference type="Pfam" id="PF17862">
    <property type="entry name" value="AAA_lid_3"/>
    <property type="match status" value="1"/>
</dbReference>
<evidence type="ECO:0000256" key="5">
    <source>
        <dbReference type="SAM" id="Phobius"/>
    </source>
</evidence>
<keyword evidence="5" id="KW-0812">Transmembrane</keyword>
<dbReference type="EC" id="3.6.4.6" evidence="7"/>
<keyword evidence="5" id="KW-0472">Membrane</keyword>